<organism evidence="1 2">
    <name type="scientific">Caballeronia pedi</name>
    <dbReference type="NCBI Taxonomy" id="1777141"/>
    <lineage>
        <taxon>Bacteria</taxon>
        <taxon>Pseudomonadati</taxon>
        <taxon>Pseudomonadota</taxon>
        <taxon>Betaproteobacteria</taxon>
        <taxon>Burkholderiales</taxon>
        <taxon>Burkholderiaceae</taxon>
        <taxon>Caballeronia</taxon>
    </lineage>
</organism>
<sequence>MFSIRWCRTAHEIPLLYHLPAFDDSSPGKYASPLRLTD</sequence>
<protein>
    <submittedName>
        <fullName evidence="1">Uncharacterized protein</fullName>
    </submittedName>
</protein>
<name>A0A158DZ11_9BURK</name>
<evidence type="ECO:0000313" key="2">
    <source>
        <dbReference type="Proteomes" id="UP000054911"/>
    </source>
</evidence>
<dbReference type="EMBL" id="FCOE02000055">
    <property type="protein sequence ID" value="SAK99852.1"/>
    <property type="molecule type" value="Genomic_DNA"/>
</dbReference>
<keyword evidence="2" id="KW-1185">Reference proteome</keyword>
<dbReference type="Proteomes" id="UP000054911">
    <property type="component" value="Unassembled WGS sequence"/>
</dbReference>
<evidence type="ECO:0000313" key="1">
    <source>
        <dbReference type="EMBL" id="SAK99852.1"/>
    </source>
</evidence>
<proteinExistence type="predicted"/>
<reference evidence="1" key="1">
    <citation type="submission" date="2016-01" db="EMBL/GenBank/DDBJ databases">
        <authorList>
            <person name="Peeters C."/>
        </authorList>
    </citation>
    <scope>NUCLEOTIDE SEQUENCE [LARGE SCALE GENOMIC DNA]</scope>
    <source>
        <strain evidence="1">LMG 29323</strain>
    </source>
</reference>
<comment type="caution">
    <text evidence="1">The sequence shown here is derived from an EMBL/GenBank/DDBJ whole genome shotgun (WGS) entry which is preliminary data.</text>
</comment>
<dbReference type="AlphaFoldDB" id="A0A158DZ11"/>
<accession>A0A158DZ11</accession>
<dbReference type="STRING" id="1777141.AWB80_07735"/>
<gene>
    <name evidence="1" type="ORF">AWB80_07735</name>
</gene>